<dbReference type="RefSeq" id="WP_145364899.1">
    <property type="nucleotide sequence ID" value="NZ_CP036268.1"/>
</dbReference>
<evidence type="ECO:0000259" key="4">
    <source>
        <dbReference type="Pfam" id="PF00724"/>
    </source>
</evidence>
<evidence type="ECO:0000313" key="6">
    <source>
        <dbReference type="Proteomes" id="UP000317318"/>
    </source>
</evidence>
<dbReference type="SUPFAM" id="SSF51395">
    <property type="entry name" value="FMN-linked oxidoreductases"/>
    <property type="match status" value="1"/>
</dbReference>
<sequence>MAGELISAYELGDLTLKNRIVMAPMTRGRCGSSGVPGEMNATYYRQRAGAGLIITEGTFISPQANGWVGAPGIFSPQQVEGWKPVVDGVHDAGTPIFCQLWHCGRASHSTFQPGNQKPVAPSEIAINSDYIHTPNGKQPNETPRALTTEELPGIVEDYRLAARNAKAAGFDGVEIHGANGYLIDEFLQTKTNERSDQYGGSLENRFRFLKEIVEAVTSVFPSNRVGVRQSPNGVYNDMGSPDYRDTFLYVAEQLAKFDLGYLHVMDGLGFGFHELGEPVTLGDYRKVYPGTLMGNCGHTKDDGEQRIADGVAELIAFGRPFITNPDLPARFENGWPLADDPPQAIWYSPGPEGYIDQPAHSA</sequence>
<evidence type="ECO:0000313" key="5">
    <source>
        <dbReference type="EMBL" id="QDT38827.1"/>
    </source>
</evidence>
<dbReference type="Pfam" id="PF00724">
    <property type="entry name" value="Oxidored_FMN"/>
    <property type="match status" value="1"/>
</dbReference>
<dbReference type="EMBL" id="CP036268">
    <property type="protein sequence ID" value="QDT38827.1"/>
    <property type="molecule type" value="Genomic_DNA"/>
</dbReference>
<keyword evidence="3 5" id="KW-0560">Oxidoreductase</keyword>
<dbReference type="CDD" id="cd02933">
    <property type="entry name" value="OYE_like_FMN"/>
    <property type="match status" value="1"/>
</dbReference>
<proteinExistence type="inferred from homology"/>
<dbReference type="OrthoDB" id="9772736at2"/>
<organism evidence="5 6">
    <name type="scientific">Stratiformator vulcanicus</name>
    <dbReference type="NCBI Taxonomy" id="2527980"/>
    <lineage>
        <taxon>Bacteria</taxon>
        <taxon>Pseudomonadati</taxon>
        <taxon>Planctomycetota</taxon>
        <taxon>Planctomycetia</taxon>
        <taxon>Planctomycetales</taxon>
        <taxon>Planctomycetaceae</taxon>
        <taxon>Stratiformator</taxon>
    </lineage>
</organism>
<reference evidence="5 6" key="1">
    <citation type="submission" date="2019-02" db="EMBL/GenBank/DDBJ databases">
        <title>Deep-cultivation of Planctomycetes and their phenomic and genomic characterization uncovers novel biology.</title>
        <authorList>
            <person name="Wiegand S."/>
            <person name="Jogler M."/>
            <person name="Boedeker C."/>
            <person name="Pinto D."/>
            <person name="Vollmers J."/>
            <person name="Rivas-Marin E."/>
            <person name="Kohn T."/>
            <person name="Peeters S.H."/>
            <person name="Heuer A."/>
            <person name="Rast P."/>
            <person name="Oberbeckmann S."/>
            <person name="Bunk B."/>
            <person name="Jeske O."/>
            <person name="Meyerdierks A."/>
            <person name="Storesund J.E."/>
            <person name="Kallscheuer N."/>
            <person name="Luecker S."/>
            <person name="Lage O.M."/>
            <person name="Pohl T."/>
            <person name="Merkel B.J."/>
            <person name="Hornburger P."/>
            <person name="Mueller R.-W."/>
            <person name="Bruemmer F."/>
            <person name="Labrenz M."/>
            <person name="Spormann A.M."/>
            <person name="Op den Camp H."/>
            <person name="Overmann J."/>
            <person name="Amann R."/>
            <person name="Jetten M.S.M."/>
            <person name="Mascher T."/>
            <person name="Medema M.H."/>
            <person name="Devos D.P."/>
            <person name="Kaster A.-K."/>
            <person name="Ovreas L."/>
            <person name="Rohde M."/>
            <person name="Galperin M.Y."/>
            <person name="Jogler C."/>
        </authorList>
    </citation>
    <scope>NUCLEOTIDE SEQUENCE [LARGE SCALE GENOMIC DNA]</scope>
    <source>
        <strain evidence="5 6">Pan189</strain>
    </source>
</reference>
<evidence type="ECO:0000256" key="2">
    <source>
        <dbReference type="ARBA" id="ARBA00005979"/>
    </source>
</evidence>
<feature type="domain" description="NADH:flavin oxidoreductase/NADH oxidase N-terminal" evidence="4">
    <location>
        <begin position="10"/>
        <end position="336"/>
    </location>
</feature>
<evidence type="ECO:0000256" key="3">
    <source>
        <dbReference type="ARBA" id="ARBA00023002"/>
    </source>
</evidence>
<dbReference type="PANTHER" id="PTHR22893">
    <property type="entry name" value="NADH OXIDOREDUCTASE-RELATED"/>
    <property type="match status" value="1"/>
</dbReference>
<dbReference type="GO" id="GO:0010181">
    <property type="term" value="F:FMN binding"/>
    <property type="evidence" value="ECO:0007669"/>
    <property type="project" value="InterPro"/>
</dbReference>
<dbReference type="InterPro" id="IPR045247">
    <property type="entry name" value="Oye-like"/>
</dbReference>
<evidence type="ECO:0000256" key="1">
    <source>
        <dbReference type="ARBA" id="ARBA00001917"/>
    </source>
</evidence>
<keyword evidence="6" id="KW-1185">Reference proteome</keyword>
<dbReference type="PANTHER" id="PTHR22893:SF91">
    <property type="entry name" value="NADPH DEHYDROGENASE 2-RELATED"/>
    <property type="match status" value="1"/>
</dbReference>
<comment type="cofactor">
    <cofactor evidence="1">
        <name>FMN</name>
        <dbReference type="ChEBI" id="CHEBI:58210"/>
    </cofactor>
</comment>
<dbReference type="GO" id="GO:0016628">
    <property type="term" value="F:oxidoreductase activity, acting on the CH-CH group of donors, NAD or NADP as acceptor"/>
    <property type="evidence" value="ECO:0007669"/>
    <property type="project" value="UniProtKB-ARBA"/>
</dbReference>
<dbReference type="EC" id="1.-.-.-" evidence="5"/>
<dbReference type="InterPro" id="IPR013785">
    <property type="entry name" value="Aldolase_TIM"/>
</dbReference>
<dbReference type="Gene3D" id="3.20.20.70">
    <property type="entry name" value="Aldolase class I"/>
    <property type="match status" value="1"/>
</dbReference>
<dbReference type="InterPro" id="IPR001155">
    <property type="entry name" value="OxRdtase_FMN_N"/>
</dbReference>
<dbReference type="FunFam" id="3.20.20.70:FF:000059">
    <property type="entry name" value="N-ethylmaleimide reductase, FMN-linked"/>
    <property type="match status" value="1"/>
</dbReference>
<gene>
    <name evidence="5" type="primary">nemA</name>
    <name evidence="5" type="ORF">Pan189_32260</name>
</gene>
<protein>
    <submittedName>
        <fullName evidence="5">N-ethylmaleimide reductase</fullName>
        <ecNumber evidence="5">1.-.-.-</ecNumber>
    </submittedName>
</protein>
<accession>A0A517R4L6</accession>
<dbReference type="Proteomes" id="UP000317318">
    <property type="component" value="Chromosome"/>
</dbReference>
<dbReference type="KEGG" id="svp:Pan189_32260"/>
<comment type="similarity">
    <text evidence="2">Belongs to the NADH:flavin oxidoreductase/NADH oxidase family.</text>
</comment>
<dbReference type="AlphaFoldDB" id="A0A517R4L6"/>
<name>A0A517R4L6_9PLAN</name>
<dbReference type="GO" id="GO:0005829">
    <property type="term" value="C:cytosol"/>
    <property type="evidence" value="ECO:0007669"/>
    <property type="project" value="UniProtKB-ARBA"/>
</dbReference>